<evidence type="ECO:0000313" key="1">
    <source>
        <dbReference type="EMBL" id="ELR64915.1"/>
    </source>
</evidence>
<keyword evidence="2" id="KW-1185">Reference proteome</keyword>
<gene>
    <name evidence="1" type="ORF">C942_02005</name>
</gene>
<comment type="caution">
    <text evidence="1">The sequence shown here is derived from an EMBL/GenBank/DDBJ whole genome shotgun (WGS) entry which is preliminary data.</text>
</comment>
<proteinExistence type="predicted"/>
<accession>L8J7S3</accession>
<dbReference type="AlphaFoldDB" id="L8J7S3"/>
<evidence type="ECO:0000313" key="2">
    <source>
        <dbReference type="Proteomes" id="UP000011134"/>
    </source>
</evidence>
<protein>
    <submittedName>
        <fullName evidence="1">Uncharacterized protein</fullName>
    </submittedName>
</protein>
<sequence length="49" mass="5659">MSVQKVELPLNSNSEMYPTEKHQEGCISLIYRIKVEHYEQLSKGYDTAA</sequence>
<organism evidence="1 2">
    <name type="scientific">Photobacterium marinum</name>
    <dbReference type="NCBI Taxonomy" id="1056511"/>
    <lineage>
        <taxon>Bacteria</taxon>
        <taxon>Pseudomonadati</taxon>
        <taxon>Pseudomonadota</taxon>
        <taxon>Gammaproteobacteria</taxon>
        <taxon>Vibrionales</taxon>
        <taxon>Vibrionaceae</taxon>
        <taxon>Photobacterium</taxon>
    </lineage>
</organism>
<dbReference type="Proteomes" id="UP000011134">
    <property type="component" value="Unassembled WGS sequence"/>
</dbReference>
<name>L8J7S3_9GAMM</name>
<reference evidence="1 2" key="1">
    <citation type="submission" date="2012-12" db="EMBL/GenBank/DDBJ databases">
        <title>Genome Assembly of Photobacterium sp. AK15.</title>
        <authorList>
            <person name="Khatri I."/>
            <person name="Vaidya B."/>
            <person name="Srinivas T.N.R."/>
            <person name="Subramanian S."/>
            <person name="Pinnaka A."/>
        </authorList>
    </citation>
    <scope>NUCLEOTIDE SEQUENCE [LARGE SCALE GENOMIC DNA]</scope>
    <source>
        <strain evidence="1 2">AK15</strain>
    </source>
</reference>
<dbReference type="EMBL" id="AMZO01000021">
    <property type="protein sequence ID" value="ELR64915.1"/>
    <property type="molecule type" value="Genomic_DNA"/>
</dbReference>